<gene>
    <name evidence="2" type="ORF">FOL47_010092</name>
</gene>
<feature type="chain" id="PRO_5029764806" description="Peptidase A2 domain-containing protein" evidence="1">
    <location>
        <begin position="22"/>
        <end position="355"/>
    </location>
</feature>
<dbReference type="EMBL" id="JAAPAO010000752">
    <property type="protein sequence ID" value="KAF4654220.1"/>
    <property type="molecule type" value="Genomic_DNA"/>
</dbReference>
<sequence length="355" mass="41007">MFLSVLLYHLCFSLWLPTWESQEWRKPNRVTPKSRIPSDGFQELETLPADLDRFHEWSQAQGHTEKVPIATVRIYFPAELREELRLEEKEGLTDWEEFRKTCLHAACTILDGGSLLCTLRTIKITKGTDIRSVWNRITNINTLLYPQKNLATINSKATESMLMATENPKVQRKVMKKVYRQGTVTPSKLLAIIRDETEEVDEQEAPNKRLRKQAEDTVCDVSEENRQGYDNKRYKPKYSEGEWKVVKKKFKIIIDSGASLSLITRGLLDSMGLAVEQATQSRKMASFTGNRIETQNYIEASITFPTGQTMVNRLYVVEVPGEYVWLGNDFLKKNRALVDYGSGRLRFQSKWMNLP</sequence>
<name>A0A7J6L4W2_PERCH</name>
<keyword evidence="3" id="KW-1185">Reference proteome</keyword>
<proteinExistence type="predicted"/>
<dbReference type="InterPro" id="IPR001969">
    <property type="entry name" value="Aspartic_peptidase_AS"/>
</dbReference>
<feature type="signal peptide" evidence="1">
    <location>
        <begin position="1"/>
        <end position="21"/>
    </location>
</feature>
<dbReference type="SUPFAM" id="SSF50630">
    <property type="entry name" value="Acid proteases"/>
    <property type="match status" value="1"/>
</dbReference>
<dbReference type="PROSITE" id="PS00141">
    <property type="entry name" value="ASP_PROTEASE"/>
    <property type="match status" value="1"/>
</dbReference>
<organism evidence="2 3">
    <name type="scientific">Perkinsus chesapeaki</name>
    <name type="common">Clam parasite</name>
    <name type="synonym">Perkinsus andrewsi</name>
    <dbReference type="NCBI Taxonomy" id="330153"/>
    <lineage>
        <taxon>Eukaryota</taxon>
        <taxon>Sar</taxon>
        <taxon>Alveolata</taxon>
        <taxon>Perkinsozoa</taxon>
        <taxon>Perkinsea</taxon>
        <taxon>Perkinsida</taxon>
        <taxon>Perkinsidae</taxon>
        <taxon>Perkinsus</taxon>
    </lineage>
</organism>
<protein>
    <recommendedName>
        <fullName evidence="4">Peptidase A2 domain-containing protein</fullName>
    </recommendedName>
</protein>
<dbReference type="AlphaFoldDB" id="A0A7J6L4W2"/>
<evidence type="ECO:0000256" key="1">
    <source>
        <dbReference type="SAM" id="SignalP"/>
    </source>
</evidence>
<dbReference type="CDD" id="cd00303">
    <property type="entry name" value="retropepsin_like"/>
    <property type="match status" value="1"/>
</dbReference>
<keyword evidence="1" id="KW-0732">Signal</keyword>
<dbReference type="OrthoDB" id="10562037at2759"/>
<comment type="caution">
    <text evidence="2">The sequence shown here is derived from an EMBL/GenBank/DDBJ whole genome shotgun (WGS) entry which is preliminary data.</text>
</comment>
<dbReference type="Proteomes" id="UP000591131">
    <property type="component" value="Unassembled WGS sequence"/>
</dbReference>
<dbReference type="Pfam" id="PF13975">
    <property type="entry name" value="gag-asp_proteas"/>
    <property type="match status" value="1"/>
</dbReference>
<dbReference type="InterPro" id="IPR021109">
    <property type="entry name" value="Peptidase_aspartic_dom_sf"/>
</dbReference>
<dbReference type="Gene3D" id="2.40.70.10">
    <property type="entry name" value="Acid Proteases"/>
    <property type="match status" value="1"/>
</dbReference>
<evidence type="ECO:0000313" key="3">
    <source>
        <dbReference type="Proteomes" id="UP000591131"/>
    </source>
</evidence>
<evidence type="ECO:0008006" key="4">
    <source>
        <dbReference type="Google" id="ProtNLM"/>
    </source>
</evidence>
<dbReference type="GO" id="GO:0006508">
    <property type="term" value="P:proteolysis"/>
    <property type="evidence" value="ECO:0007669"/>
    <property type="project" value="InterPro"/>
</dbReference>
<evidence type="ECO:0000313" key="2">
    <source>
        <dbReference type="EMBL" id="KAF4654220.1"/>
    </source>
</evidence>
<accession>A0A7J6L4W2</accession>
<reference evidence="2 3" key="1">
    <citation type="submission" date="2020-04" db="EMBL/GenBank/DDBJ databases">
        <title>Perkinsus chesapeaki whole genome sequence.</title>
        <authorList>
            <person name="Bogema D.R."/>
        </authorList>
    </citation>
    <scope>NUCLEOTIDE SEQUENCE [LARGE SCALE GENOMIC DNA]</scope>
    <source>
        <strain evidence="2">ATCC PRA-425</strain>
    </source>
</reference>
<dbReference type="GO" id="GO:0004190">
    <property type="term" value="F:aspartic-type endopeptidase activity"/>
    <property type="evidence" value="ECO:0007669"/>
    <property type="project" value="InterPro"/>
</dbReference>